<dbReference type="InterPro" id="IPR001245">
    <property type="entry name" value="Ser-Thr/Tyr_kinase_cat_dom"/>
</dbReference>
<comment type="subunit">
    <text evidence="6">Interacts with MYD88. IL-1 stimulation leads to the formation of a signaling complex which dissociates from the IL-1 receptor following the binding of PELI1.</text>
</comment>
<protein>
    <recommendedName>
        <fullName evidence="3">Interleukin-1 receptor-associated kinase-like 2</fullName>
    </recommendedName>
</protein>
<evidence type="ECO:0000256" key="1">
    <source>
        <dbReference type="ARBA" id="ARBA00002102"/>
    </source>
</evidence>
<evidence type="ECO:0000256" key="5">
    <source>
        <dbReference type="ARBA" id="ARBA00022840"/>
    </source>
</evidence>
<dbReference type="AlphaFoldDB" id="A0A663EST2"/>
<dbReference type="GO" id="GO:0005524">
    <property type="term" value="F:ATP binding"/>
    <property type="evidence" value="ECO:0007669"/>
    <property type="project" value="UniProtKB-KW"/>
</dbReference>
<dbReference type="GO" id="GO:0004672">
    <property type="term" value="F:protein kinase activity"/>
    <property type="evidence" value="ECO:0007669"/>
    <property type="project" value="InterPro"/>
</dbReference>
<feature type="compositionally biased region" description="Basic and acidic residues" evidence="7">
    <location>
        <begin position="132"/>
        <end position="142"/>
    </location>
</feature>
<keyword evidence="10" id="KW-1185">Reference proteome</keyword>
<feature type="region of interest" description="Disordered" evidence="7">
    <location>
        <begin position="687"/>
        <end position="707"/>
    </location>
</feature>
<feature type="domain" description="Protein kinase" evidence="8">
    <location>
        <begin position="249"/>
        <end position="547"/>
    </location>
</feature>
<gene>
    <name evidence="9" type="primary">IRAK2</name>
</gene>
<evidence type="ECO:0000259" key="8">
    <source>
        <dbReference type="PROSITE" id="PS50011"/>
    </source>
</evidence>
<reference evidence="9" key="1">
    <citation type="submission" date="2025-08" db="UniProtKB">
        <authorList>
            <consortium name="Ensembl"/>
        </authorList>
    </citation>
    <scope>IDENTIFICATION</scope>
</reference>
<dbReference type="GO" id="GO:0001959">
    <property type="term" value="P:regulation of cytokine-mediated signaling pathway"/>
    <property type="evidence" value="ECO:0007669"/>
    <property type="project" value="Ensembl"/>
</dbReference>
<evidence type="ECO:0000256" key="2">
    <source>
        <dbReference type="ARBA" id="ARBA00008718"/>
    </source>
</evidence>
<dbReference type="Gene3D" id="3.30.200.20">
    <property type="entry name" value="Phosphorylase Kinase, domain 1"/>
    <property type="match status" value="1"/>
</dbReference>
<dbReference type="PANTHER" id="PTHR27001:SF934">
    <property type="entry name" value="INTERLEUKIN-1 RECEPTOR-ASSOCIATED KINASE-LIKE 2"/>
    <property type="match status" value="1"/>
</dbReference>
<feature type="region of interest" description="Disordered" evidence="7">
    <location>
        <begin position="619"/>
        <end position="653"/>
    </location>
</feature>
<evidence type="ECO:0000313" key="9">
    <source>
        <dbReference type="Ensembl" id="ENSACCP00020015412.1"/>
    </source>
</evidence>
<feature type="compositionally biased region" description="Low complexity" evidence="7">
    <location>
        <begin position="202"/>
        <end position="222"/>
    </location>
</feature>
<dbReference type="GeneTree" id="ENSGT00940000159835"/>
<dbReference type="GO" id="GO:0007249">
    <property type="term" value="P:canonical NF-kappaB signal transduction"/>
    <property type="evidence" value="ECO:0007669"/>
    <property type="project" value="Ensembl"/>
</dbReference>
<dbReference type="GO" id="GO:0034142">
    <property type="term" value="P:toll-like receptor 4 signaling pathway"/>
    <property type="evidence" value="ECO:0007669"/>
    <property type="project" value="Ensembl"/>
</dbReference>
<evidence type="ECO:0000256" key="6">
    <source>
        <dbReference type="ARBA" id="ARBA00025971"/>
    </source>
</evidence>
<dbReference type="InterPro" id="IPR011009">
    <property type="entry name" value="Kinase-like_dom_sf"/>
</dbReference>
<dbReference type="InterPro" id="IPR000719">
    <property type="entry name" value="Prot_kinase_dom"/>
</dbReference>
<name>A0A663EST2_AQUCH</name>
<feature type="compositionally biased region" description="Polar residues" evidence="7">
    <location>
        <begin position="622"/>
        <end position="637"/>
    </location>
</feature>
<dbReference type="Pfam" id="PF07714">
    <property type="entry name" value="PK_Tyr_Ser-Thr"/>
    <property type="match status" value="1"/>
</dbReference>
<dbReference type="CDD" id="cd14157">
    <property type="entry name" value="STKc_IRAK2"/>
    <property type="match status" value="1"/>
</dbReference>
<evidence type="ECO:0000256" key="7">
    <source>
        <dbReference type="SAM" id="MobiDB-lite"/>
    </source>
</evidence>
<dbReference type="FunFam" id="1.10.533.10:FF:000030">
    <property type="entry name" value="Interleukin-1 receptor-associated kinase-like 2"/>
    <property type="match status" value="1"/>
</dbReference>
<keyword evidence="5" id="KW-0067">ATP-binding</keyword>
<dbReference type="RefSeq" id="XP_040974595.1">
    <property type="nucleotide sequence ID" value="XM_041118661.1"/>
</dbReference>
<dbReference type="FunFam" id="1.10.510.10:FF:000586">
    <property type="entry name" value="Interleukin-1 receptor-associated kinase-like 2"/>
    <property type="match status" value="1"/>
</dbReference>
<organism evidence="9 10">
    <name type="scientific">Aquila chrysaetos chrysaetos</name>
    <dbReference type="NCBI Taxonomy" id="223781"/>
    <lineage>
        <taxon>Eukaryota</taxon>
        <taxon>Metazoa</taxon>
        <taxon>Chordata</taxon>
        <taxon>Craniata</taxon>
        <taxon>Vertebrata</taxon>
        <taxon>Euteleostomi</taxon>
        <taxon>Archelosauria</taxon>
        <taxon>Archosauria</taxon>
        <taxon>Dinosauria</taxon>
        <taxon>Saurischia</taxon>
        <taxon>Theropoda</taxon>
        <taxon>Coelurosauria</taxon>
        <taxon>Aves</taxon>
        <taxon>Neognathae</taxon>
        <taxon>Neoaves</taxon>
        <taxon>Telluraves</taxon>
        <taxon>Accipitrimorphae</taxon>
        <taxon>Accipitriformes</taxon>
        <taxon>Accipitridae</taxon>
        <taxon>Accipitrinae</taxon>
        <taxon>Aquila</taxon>
    </lineage>
</organism>
<dbReference type="RefSeq" id="XP_029899756.1">
    <property type="nucleotide sequence ID" value="XM_030043896.2"/>
</dbReference>
<dbReference type="InterPro" id="IPR000488">
    <property type="entry name" value="Death_dom"/>
</dbReference>
<dbReference type="GO" id="GO:0046982">
    <property type="term" value="F:protein heterodimerization activity"/>
    <property type="evidence" value="ECO:0007669"/>
    <property type="project" value="Ensembl"/>
</dbReference>
<comment type="function">
    <text evidence="1">Binds to the IL-1 type I receptor following IL-1 engagement, triggering intracellular signaling cascades leading to transcriptional up-regulation and mRNA stabilization.</text>
</comment>
<evidence type="ECO:0000256" key="4">
    <source>
        <dbReference type="ARBA" id="ARBA00022741"/>
    </source>
</evidence>
<dbReference type="Gene3D" id="1.10.510.10">
    <property type="entry name" value="Transferase(Phosphotransferase) domain 1"/>
    <property type="match status" value="1"/>
</dbReference>
<dbReference type="Ensembl" id="ENSACCT00020016076.1">
    <property type="protein sequence ID" value="ENSACCP00020015412.1"/>
    <property type="gene ID" value="ENSACCG00020010579.1"/>
</dbReference>
<dbReference type="PROSITE" id="PS50011">
    <property type="entry name" value="PROTEIN_KINASE_DOM"/>
    <property type="match status" value="1"/>
</dbReference>
<dbReference type="GO" id="GO:0042803">
    <property type="term" value="F:protein homodimerization activity"/>
    <property type="evidence" value="ECO:0007669"/>
    <property type="project" value="Ensembl"/>
</dbReference>
<dbReference type="OrthoDB" id="4062651at2759"/>
<dbReference type="GO" id="GO:0035591">
    <property type="term" value="F:signaling adaptor activity"/>
    <property type="evidence" value="ECO:0007669"/>
    <property type="project" value="Ensembl"/>
</dbReference>
<evidence type="ECO:0000313" key="10">
    <source>
        <dbReference type="Proteomes" id="UP000472275"/>
    </source>
</evidence>
<dbReference type="FunFam" id="3.30.200.20:FF:000412">
    <property type="entry name" value="interleukin-1 receptor-associated kinase-like 2"/>
    <property type="match status" value="1"/>
</dbReference>
<feature type="region of interest" description="Disordered" evidence="7">
    <location>
        <begin position="132"/>
        <end position="233"/>
    </location>
</feature>
<dbReference type="KEGG" id="achc:115353860"/>
<dbReference type="InParanoid" id="A0A663EST2"/>
<dbReference type="Gene3D" id="1.10.533.10">
    <property type="entry name" value="Death Domain, Fas"/>
    <property type="match status" value="1"/>
</dbReference>
<evidence type="ECO:0000256" key="3">
    <source>
        <dbReference type="ARBA" id="ARBA00022012"/>
    </source>
</evidence>
<comment type="similarity">
    <text evidence="2">Belongs to the protein kinase superfamily. TKL Ser/Thr protein kinase family. Pelle subfamily.</text>
</comment>
<dbReference type="SUPFAM" id="SSF47986">
    <property type="entry name" value="DEATH domain"/>
    <property type="match status" value="1"/>
</dbReference>
<dbReference type="RefSeq" id="XP_040974594.1">
    <property type="nucleotide sequence ID" value="XM_041118660.1"/>
</dbReference>
<reference evidence="9" key="2">
    <citation type="submission" date="2025-09" db="UniProtKB">
        <authorList>
            <consortium name="Ensembl"/>
        </authorList>
    </citation>
    <scope>IDENTIFICATION</scope>
</reference>
<dbReference type="GO" id="GO:0043124">
    <property type="term" value="P:negative regulation of canonical NF-kappaB signal transduction"/>
    <property type="evidence" value="ECO:0007669"/>
    <property type="project" value="Ensembl"/>
</dbReference>
<dbReference type="SUPFAM" id="SSF56112">
    <property type="entry name" value="Protein kinase-like (PK-like)"/>
    <property type="match status" value="1"/>
</dbReference>
<proteinExistence type="inferred from homology"/>
<dbReference type="Pfam" id="PF00531">
    <property type="entry name" value="Death"/>
    <property type="match status" value="1"/>
</dbReference>
<feature type="compositionally biased region" description="Polar residues" evidence="7">
    <location>
        <begin position="223"/>
        <end position="233"/>
    </location>
</feature>
<feature type="compositionally biased region" description="Low complexity" evidence="7">
    <location>
        <begin position="638"/>
        <end position="647"/>
    </location>
</feature>
<dbReference type="GO" id="GO:0005886">
    <property type="term" value="C:plasma membrane"/>
    <property type="evidence" value="ECO:0007669"/>
    <property type="project" value="TreeGrafter"/>
</dbReference>
<dbReference type="InterPro" id="IPR042151">
    <property type="entry name" value="Death_IRAK2"/>
</dbReference>
<keyword evidence="4" id="KW-0547">Nucleotide-binding</keyword>
<sequence>MAAVGTKDPPERDCDAMTLQRPPLALKGGSPPALYIHSMPAWVLEDFCQKMDCLSDYDWMRFASYVITDQTELRKIKCMEKTGISITRELMWWWGVRLATVQQLLDLLQGLQLYRAAQVILDWTSASNITNSEKEELVEPPKQENVSLTPTENKKRERENEISLLPSPDSSHLGVSPAGSAVSEGALYSLPSPPPPPRHLLKSLQSNPPVSSSVKPCSSSMPQQETMTDLPSGSLLWTQREVTNATNGFSDNSRICEGTFADVYKGQRNNIVYVIKRLKEMECTSPNSTQRFFHTEVQICFRCCHVNILQLLGFSVETGLHCLIYPYLPNGSLQNKLQCQDDSAPLAWDMRISISIGLIRAVEYLHNFGILHGNIKSSNVLLDENFTPKLGHSGLRLSSVDKKSEYAMMKTKVLQASLTYLPEDFIRHGQFTEKVDVFGCGVVLAEILTGIKALDEGRHPIYLKDMIADEIQIAKESSYSKVKNFEKLAAKEICCKYLDRKAGHLLEEVAIDFASAICLCLRKKNSNIAEVLEIMEMAENKLREHYICGGSTSGLSMNTPEETDDETTSLSMDVPSAGENKEDSMQPVILTSANPCTPLIGVVSPDIYCGQMSRVPCESDESSSFIWNPSEGSTDELSSNSCNNSENMAASDDRIKQEKPAIGLQERNAACTKSDDVLETESTAQSTFQQKNADLDSSCSSQASARETSWKIKINDQKKKLMENILLYEEDKLNSSELFES</sequence>
<dbReference type="GO" id="GO:0038061">
    <property type="term" value="P:non-canonical NF-kappaB signal transduction"/>
    <property type="evidence" value="ECO:0007669"/>
    <property type="project" value="Ensembl"/>
</dbReference>
<feature type="compositionally biased region" description="Basic and acidic residues" evidence="7">
    <location>
        <begin position="152"/>
        <end position="161"/>
    </location>
</feature>
<dbReference type="CDD" id="cd08795">
    <property type="entry name" value="Death_IRAK2"/>
    <property type="match status" value="1"/>
</dbReference>
<accession>A0A663EST2</accession>
<dbReference type="InterPro" id="IPR011029">
    <property type="entry name" value="DEATH-like_dom_sf"/>
</dbReference>
<dbReference type="GO" id="GO:0043123">
    <property type="term" value="P:positive regulation of canonical NF-kappaB signal transduction"/>
    <property type="evidence" value="ECO:0007669"/>
    <property type="project" value="UniProtKB-ARBA"/>
</dbReference>
<dbReference type="PANTHER" id="PTHR27001">
    <property type="entry name" value="OS01G0253100 PROTEIN"/>
    <property type="match status" value="1"/>
</dbReference>
<dbReference type="GO" id="GO:0070498">
    <property type="term" value="P:interleukin-1-mediated signaling pathway"/>
    <property type="evidence" value="ECO:0007669"/>
    <property type="project" value="Ensembl"/>
</dbReference>
<dbReference type="GeneID" id="115353860"/>
<dbReference type="Proteomes" id="UP000472275">
    <property type="component" value="Chromosome 20"/>
</dbReference>
<dbReference type="CTD" id="3656"/>